<dbReference type="SMART" id="SM00382">
    <property type="entry name" value="AAA"/>
    <property type="match status" value="6"/>
</dbReference>
<feature type="compositionally biased region" description="Acidic residues" evidence="10">
    <location>
        <begin position="4540"/>
        <end position="4557"/>
    </location>
</feature>
<dbReference type="FunFam" id="3.40.50.300:FF:001384">
    <property type="entry name" value="Midasin"/>
    <property type="match status" value="1"/>
</dbReference>
<evidence type="ECO:0000256" key="10">
    <source>
        <dbReference type="SAM" id="MobiDB-lite"/>
    </source>
</evidence>
<reference evidence="14" key="1">
    <citation type="submission" date="2016-04" db="UniProtKB">
        <authorList>
            <consortium name="WormBaseParasite"/>
        </authorList>
    </citation>
    <scope>IDENTIFICATION</scope>
</reference>
<evidence type="ECO:0000256" key="8">
    <source>
        <dbReference type="ARBA" id="ARBA00023242"/>
    </source>
</evidence>
<dbReference type="STRING" id="6216.A0A158QCU3"/>
<keyword evidence="7 9" id="KW-0143">Chaperone</keyword>
<keyword evidence="8 9" id="KW-0539">Nucleus</keyword>
<feature type="domain" description="AAA+ ATPase" evidence="11">
    <location>
        <begin position="1190"/>
        <end position="1355"/>
    </location>
</feature>
<comment type="function">
    <text evidence="9">Nuclear chaperone required for maturation and nuclear export of pre-60S ribosome subunits.</text>
</comment>
<reference evidence="12 13" key="2">
    <citation type="submission" date="2018-11" db="EMBL/GenBank/DDBJ databases">
        <authorList>
            <consortium name="Pathogen Informatics"/>
        </authorList>
    </citation>
    <scope>NUCLEOTIDE SEQUENCE [LARGE SCALE GENOMIC DNA]</scope>
</reference>
<dbReference type="GO" id="GO:0005730">
    <property type="term" value="C:nucleolus"/>
    <property type="evidence" value="ECO:0007669"/>
    <property type="project" value="UniProtKB-SubCell"/>
</dbReference>
<dbReference type="InterPro" id="IPR003593">
    <property type="entry name" value="AAA+_ATPase"/>
</dbReference>
<dbReference type="OrthoDB" id="422220at2759"/>
<dbReference type="CDD" id="cd00009">
    <property type="entry name" value="AAA"/>
    <property type="match status" value="2"/>
</dbReference>
<feature type="compositionally biased region" description="Basic residues" evidence="10">
    <location>
        <begin position="3141"/>
        <end position="3158"/>
    </location>
</feature>
<dbReference type="InterPro" id="IPR012099">
    <property type="entry name" value="Midasin"/>
</dbReference>
<comment type="subcellular location">
    <subcellularLocation>
        <location evidence="1">Nucleus</location>
        <location evidence="1">Nucleolus</location>
    </subcellularLocation>
    <subcellularLocation>
        <location evidence="2">Nucleus</location>
        <location evidence="2">Nucleoplasm</location>
    </subcellularLocation>
</comment>
<feature type="compositionally biased region" description="Polar residues" evidence="10">
    <location>
        <begin position="4483"/>
        <end position="4505"/>
    </location>
</feature>
<feature type="domain" description="AAA+ ATPase" evidence="11">
    <location>
        <begin position="1604"/>
        <end position="1792"/>
    </location>
</feature>
<feature type="region of interest" description="Disordered" evidence="10">
    <location>
        <begin position="3138"/>
        <end position="3162"/>
    </location>
</feature>
<dbReference type="WBParaSite" id="HDID_0000195701-mRNA-1">
    <property type="protein sequence ID" value="HDID_0000195701-mRNA-1"/>
    <property type="gene ID" value="HDID_0000195701"/>
</dbReference>
<feature type="compositionally biased region" description="Basic and acidic residues" evidence="10">
    <location>
        <begin position="4373"/>
        <end position="4385"/>
    </location>
</feature>
<evidence type="ECO:0000256" key="4">
    <source>
        <dbReference type="ARBA" id="ARBA00017143"/>
    </source>
</evidence>
<gene>
    <name evidence="12" type="ORF">HDID_LOCUS1958</name>
</gene>
<feature type="domain" description="AAA+ ATPase" evidence="11">
    <location>
        <begin position="74"/>
        <end position="206"/>
    </location>
</feature>
<evidence type="ECO:0000256" key="3">
    <source>
        <dbReference type="ARBA" id="ARBA00007188"/>
    </source>
</evidence>
<dbReference type="PANTHER" id="PTHR48103:SF2">
    <property type="entry name" value="MIDASIN"/>
    <property type="match status" value="1"/>
</dbReference>
<evidence type="ECO:0000256" key="6">
    <source>
        <dbReference type="ARBA" id="ARBA00022840"/>
    </source>
</evidence>
<evidence type="ECO:0000256" key="9">
    <source>
        <dbReference type="PIRNR" id="PIRNR010340"/>
    </source>
</evidence>
<dbReference type="EMBL" id="UYSG01000423">
    <property type="protein sequence ID" value="VDL19419.1"/>
    <property type="molecule type" value="Genomic_DNA"/>
</dbReference>
<dbReference type="GO" id="GO:0016887">
    <property type="term" value="F:ATP hydrolysis activity"/>
    <property type="evidence" value="ECO:0007669"/>
    <property type="project" value="InterPro"/>
</dbReference>
<dbReference type="GO" id="GO:0005654">
    <property type="term" value="C:nucleoplasm"/>
    <property type="evidence" value="ECO:0007669"/>
    <property type="project" value="UniProtKB-SubCell"/>
</dbReference>
<evidence type="ECO:0000256" key="7">
    <source>
        <dbReference type="ARBA" id="ARBA00023186"/>
    </source>
</evidence>
<dbReference type="GO" id="GO:0030687">
    <property type="term" value="C:preribosome, large subunit precursor"/>
    <property type="evidence" value="ECO:0007669"/>
    <property type="project" value="TreeGrafter"/>
</dbReference>
<feature type="compositionally biased region" description="Low complexity" evidence="10">
    <location>
        <begin position="4679"/>
        <end position="4691"/>
    </location>
</feature>
<evidence type="ECO:0000313" key="12">
    <source>
        <dbReference type="EMBL" id="VDL19419.1"/>
    </source>
</evidence>
<comment type="similarity">
    <text evidence="3 9">Belongs to the midasin family.</text>
</comment>
<evidence type="ECO:0000259" key="11">
    <source>
        <dbReference type="SMART" id="SM00382"/>
    </source>
</evidence>
<dbReference type="Proteomes" id="UP000274504">
    <property type="component" value="Unassembled WGS sequence"/>
</dbReference>
<feature type="compositionally biased region" description="Acidic residues" evidence="10">
    <location>
        <begin position="4405"/>
        <end position="4424"/>
    </location>
</feature>
<proteinExistence type="inferred from homology"/>
<dbReference type="GO" id="GO:0000055">
    <property type="term" value="P:ribosomal large subunit export from nucleus"/>
    <property type="evidence" value="ECO:0007669"/>
    <property type="project" value="TreeGrafter"/>
</dbReference>
<feature type="compositionally biased region" description="Basic residues" evidence="10">
    <location>
        <begin position="1"/>
        <end position="20"/>
    </location>
</feature>
<dbReference type="FunFam" id="3.40.50.300:FF:000142">
    <property type="entry name" value="Midasin"/>
    <property type="match status" value="1"/>
</dbReference>
<feature type="compositionally biased region" description="Acidic residues" evidence="10">
    <location>
        <begin position="4735"/>
        <end position="4745"/>
    </location>
</feature>
<feature type="domain" description="AAA+ ATPase" evidence="11">
    <location>
        <begin position="865"/>
        <end position="1023"/>
    </location>
</feature>
<evidence type="ECO:0000313" key="13">
    <source>
        <dbReference type="Proteomes" id="UP000274504"/>
    </source>
</evidence>
<feature type="domain" description="AAA+ ATPase" evidence="11">
    <location>
        <begin position="1923"/>
        <end position="2154"/>
    </location>
</feature>
<organism evidence="14">
    <name type="scientific">Hymenolepis diminuta</name>
    <name type="common">Rat tapeworm</name>
    <dbReference type="NCBI Taxonomy" id="6216"/>
    <lineage>
        <taxon>Eukaryota</taxon>
        <taxon>Metazoa</taxon>
        <taxon>Spiralia</taxon>
        <taxon>Lophotrochozoa</taxon>
        <taxon>Platyhelminthes</taxon>
        <taxon>Cestoda</taxon>
        <taxon>Eucestoda</taxon>
        <taxon>Cyclophyllidea</taxon>
        <taxon>Hymenolepididae</taxon>
        <taxon>Hymenolepis</taxon>
    </lineage>
</organism>
<keyword evidence="6 9" id="KW-0067">ATP-binding</keyword>
<feature type="domain" description="AAA+ ATPase" evidence="11">
    <location>
        <begin position="402"/>
        <end position="671"/>
    </location>
</feature>
<feature type="compositionally biased region" description="Low complexity" evidence="10">
    <location>
        <begin position="4283"/>
        <end position="4306"/>
    </location>
</feature>
<dbReference type="Gene3D" id="3.40.50.300">
    <property type="entry name" value="P-loop containing nucleotide triphosphate hydrolases"/>
    <property type="match status" value="6"/>
</dbReference>
<dbReference type="FunFam" id="3.40.50.300:FF:004102">
    <property type="entry name" value="Uncharacterized protein"/>
    <property type="match status" value="1"/>
</dbReference>
<keyword evidence="5 9" id="KW-0547">Nucleotide-binding</keyword>
<protein>
    <recommendedName>
        <fullName evidence="4 9">Midasin</fullName>
    </recommendedName>
</protein>
<dbReference type="SUPFAM" id="SSF52540">
    <property type="entry name" value="P-loop containing nucleoside triphosphate hydrolases"/>
    <property type="match status" value="6"/>
</dbReference>
<dbReference type="InterPro" id="IPR040848">
    <property type="entry name" value="AAA_lid_7"/>
</dbReference>
<name>A0A158QCU3_HYMDI</name>
<feature type="compositionally biased region" description="Acidic residues" evidence="10">
    <location>
        <begin position="4352"/>
        <end position="4363"/>
    </location>
</feature>
<dbReference type="GO" id="GO:0005524">
    <property type="term" value="F:ATP binding"/>
    <property type="evidence" value="ECO:0007669"/>
    <property type="project" value="UniProtKB-KW"/>
</dbReference>
<dbReference type="GO" id="GO:0000027">
    <property type="term" value="P:ribosomal large subunit assembly"/>
    <property type="evidence" value="ECO:0007669"/>
    <property type="project" value="InterPro"/>
</dbReference>
<evidence type="ECO:0000256" key="1">
    <source>
        <dbReference type="ARBA" id="ARBA00004604"/>
    </source>
</evidence>
<feature type="compositionally biased region" description="Polar residues" evidence="10">
    <location>
        <begin position="4815"/>
        <end position="4825"/>
    </location>
</feature>
<feature type="compositionally biased region" description="Acidic residues" evidence="10">
    <location>
        <begin position="4570"/>
        <end position="4583"/>
    </location>
</feature>
<dbReference type="PIRSF" id="PIRSF010340">
    <property type="entry name" value="Midasin"/>
    <property type="match status" value="1"/>
</dbReference>
<dbReference type="Pfam" id="PF17865">
    <property type="entry name" value="AAA_lid_5"/>
    <property type="match status" value="1"/>
</dbReference>
<feature type="compositionally biased region" description="Polar residues" evidence="10">
    <location>
        <begin position="4326"/>
        <end position="4342"/>
    </location>
</feature>
<feature type="compositionally biased region" description="Basic and acidic residues" evidence="10">
    <location>
        <begin position="4508"/>
        <end position="4539"/>
    </location>
</feature>
<sequence length="5046" mass="564188">MAGKKRKASIGKQDKAKKRKTGESMSLDSSLALYGANDPNVSNGEKMKYKANLDFVPSLWFLDTVTSVSLCVDRNEVPLICGPVGCGKTSVIDYLARIRNVKTFRMQISEQTDTRALLGAYCCSNAPGVFIWRPGPLTHCMTAGKWLILEDVDKGSADLPILLSPILRNMKDSSSQVMHPNTGEPIPRHPDFRLILTRRTVSSPMGYSNYHSELDIYSNNCSVIYMNGMSADIIEQIIRKRNPNLVPLAKRLLSDSPLLRRIATPCGNDQRPVCSRDFFKFISRACNLADGSKDSALDLYLNALDCFVCSQTPSSTRDDIAIHLGGLFNFSREAAIKIWQSRRPELHLNRALTRVEAGRAVIPIRKSINWELQLTKSSSGQVFADTRHACTLIERLAVAVSNFEPVLLVGETGTGKTSSIQRLALMAGRRLRVLNLNQQSDSVDLLGGFKPVDSRALVNPIREKFESLFVRTFRLESNRNFLGHIQACGTSGRWRDLLTLLKHPATSAIRKLSALQVTGGENIANKNDSSSCHQQKATLDEWQALLAELETLERRLSTSPQGIENGGSNSTSLTFAFIEGALVRALEEGDWVLLDEINLAPAELLDCLAGLLDSSRGSVTLVDRGDLEPVRRHPDFHLFAAMNPSTDVGKRDLPMGLRNRFTEIRVAELEPSTSVADREDLAFLIRTYLVAISPTAAQVSAVVQLYGALKRAANEGLVDGVGQRPCFSLRTLCRALTEASRGYHGSFIRSLYEGFLFSFGSQVGRASRPVLERLIESFLLTTTRQASGAKRDNEALARQFFSKPLPQPPLRDGDRGFVQVEGYWVPQGPLEILDEKDDVVRKSYVLTETVRGNLKDLARVVSAAGSLPVLLQGETSVGKTSLITYLAARVGQICHRINNHEHTDLQTYLGSYTAASASSVCTNSGDGSGVVSLVFQEGIFVQAMKQGHWIILDELNLAPTEILEALNRVLDENRELFITETQEMVKAHPHFRVFATQNPPGLYAGRKVLSRALRNRFVELHFDALPRAELEVILEHRSALPRSRASKMVEVMHQLQLIRRSSDIFQGKDGFITLRDLFRWGERYRLATFNQGKESHLFDWDTYLAEQGYLLLAGRARHSDEVKAVADVIQKIFKKKVLEENLYDRNENTSAAAAEFLSLIDNPLGGEFDHIVWTRDMRRLLVLVGNALKYNEPILLVGETGCGKTTICQIFAAFRKQNLLCVNCHQYTEAADFLGGLRPVRTHQSGDPNITDDRLFEWVDGPLVVAMLQGEAFLLDEISLADDAVLERLNSLLEPERKICLAERYDDSQESEEITAAADFRLLATMNPGGDYAKKELSPALRNRFTEIWCPSPTFTVENSKIEITDWQAIVEHNLRRSDLLAGLTPLAKTMVDFCWWFAQARVEVMCGGMARKRRCRRPFPTIRDLLAWLEFMHNLVSSKHDFSRASIFNACLHGAAFIFLDSLEVGENNPDENMEEPYLFLDESSLQTSPDRLYKFSPVGGINFLLSCLLTHFKGKESDPHLIDDIKRAAQEFVMSLNLRLGQCIPELRDSNRLYGCEPFFIETGPEISHDKIICSQAPLTFSLNAATPASNLCRLLRALQLPKRALLLEGSPGVGKTSLVSALARAAGHRVVRINLSEATEASDLFGCDLPVEGAGCGTFTWRDGPLLQALRHGYWILLDEMNLASQSVLECLNACLDHRGSIYIPELGVTFHVKPQSTRLFACQNPVEEGGGRRALPKSFLNRFTQVYLKPLTAADQIAILISIYNSLPVSHIEAMVRFNSMLQDAVERGDSFNAVAGTSWEFNLRDLCRWGDLLTAGQADFGANPGLYVYLLYAARMRSNEDKAKVIEIWNGVAEETGIGHCYIPRGCTYPPIGNKFQIGLSTWYVNGGQSQHDSIADSLLILNQHRLYLEILLKILQHGWMSILIGPRGAGKRSLVHLAAQIVRRHVSTVALSPSADTVELLGAFEQRENGGVFAWIDSPLVRGIREGHWVVLENAQLCSPSVLDRLNSLLEPGGDLLISERGLDANGDLVRLKPHPEFRLILVVDDNTAAVGSYSNNISRAMRNRGVEMVLTHDLKYLKEDLYRLLLNTGLPPDCVNALLIFESSVLQRLYALSSEVIATSVPSRKPPVGALLSAARVIQQIIASKELDTLMASEVDEEITEDIAPWMVKWKNEDSRKKAFAKALIDVYARRQADRNVAQILTKVICDFVDSELPSLLVSGQIHRQPRLNRTNELLSSSISPLIDQWRYVLDHCSTVLSPSNNYFLPVLARHSVERGFKIPSFAESLSMKEFASSIKDVDNMDLRWIPGWTCIVNCNSADISAWNSRIVDAFLSTLMSFYGSVLSTSSSQTFNEQIPVICALDHFVKGDIPIAFSEAYPGLQSLHSELLDALSSLGEFFNNRSHGYLDFYGFLAALAKLTAWLQQFGSQPIGHASDWPERSEFFAHYCRSPKTGVATAVKLIDLIHRHLQAPIPKNMTAPKRLDLCHLPWTKLALVAHDQISIRLNPMDVNEVDTPIEVPDLLSSETSESMRLWPVLATGLVFGRFRDTSFTEWSENMSRNLLVELSIQLGALSRPRLLEIFTLSSERSSESITEILRLGNRAFSPLELSDLSGLVKPDLVHEWRSLSQAVLAVNHADSTSCHGDGANCSFADWISHQQTLSDLFRLLQKLAHLSTRCQRISHRADSEIPELMVLSRSLFCAILTAIHKRSRGRMSSDSPVISNLPEVFAQLNDDNREVFADAVNSYMGRFLVNQPSLLRLLRAFCACLKESSENRDEAVARAWVFYGALQMQCAFPTSPLDPSIVNAFKIAITRDELHRLETDLQIRAATRSIEVGSCGLPCINSNLPLPHTGCVDIGTIQSNVEAGLEHPLVGAIVQRRVKVAKRLERLEERQVVKQDNTALQLRATSNSEYVELRRRLAAFNQNFTGDFLLKLLESGVFSKSAALQQWIETAASLSECLVDSLSTGIFPTLATNTAAPIKGLPLTPCLQLIRHLVSPQIRGLFRESIWKGCESDIDVLSGRSIYIDARDFMAHRREVSLLRLAAEYRMNSYILDLIIMDSLSSASMTQHHVDFISRLLKALTGYLCLRWRRREARRRRDAERRASLFIEAEQRRRKCYDELQSAASAVSTLKNRKKKKKGETHAERRKRVQEAAEERELPDLIDVGLTDEVEWRLRFSEAGTIEARKVLSGDSDGFMELRLSREDAIQQAVRGIEGVNSWFEQELATAEAETEAELEWLPSDEEVVGFVDRLVFILLYLSQRDSKNDICASLAEKHWWRTFIEGYRFAAATSDEYSMPSHLLATARLALTARDDSESVDLEKVFSFEPLQQSQKSESVMSVTRRKRCLDVYHDPIPKPEAKKAYAMMVTVRTRVLELLQEWPDHPALLKIITLINRMCTFNMNDCLTKYITAFEMLLAEMQEWEKNAARYVSLSEAFRSVCDLLIEWRKLELKCWIAALDASTEAAANRCAPLWFHLQSVFLQPSMSFPNNADEDLCQILLEFMENGPVGEFSARWRLLAALYNAITIWPGLSDKQRLSARRMVGNVSWFYGQFIPHVNKFLLDEQKPIRKEMRNFISVMKWGDYNSFWTMKENVDRCKKTIHRHIRTWESILRQSVKPCFDAAIKTSIEMPVSDTTLTILEQLQSIEENDFGVFKLSLEMKIWLSKLVEEREVSVNIRRLPLLIKRFKAHIIHISKKAPCLTWIHQLRECRVDWMERVKELSRSTQKLDSESPPEKALIAVLNEKETYEDSKSKDIDEEDLKKAKDWISRYTALQQNKKLALHDWFRLSFGRRQLKFTSEALKTGDEPYLSDTCIFDLPLSDGEASENESDMCLGLSYRRGLRNSLFGKPRGQLISKLGGNLWTCTTNPPSVSIEHLEQLISSASVSELQKVASESLARLLALRSGLPKHPEKSEVVDELGGRQGVEKLLGSLDDLLVNCADAFEPLGDLYSTFQKLKERVEEIHVTYNEGAASDSIIFRSRQFIRKLKASRDRIANLTSICIQQWNRFTETCSSLSTPPSQCLNRLLDANSDYFPFETTCDIPNIFTVFKSRLEDLANRLDQRIPNSCIAITKHVIDQQEILKTAAQEFIQCCREISTRTSVDSTLLSSLLSVANSVHSEVEASNELVYTAQDLVNTAPNFENRVSSIISNTLVTLQCLKRLDESIEVKRGMIDQLNGCTSALPESCISKLEVLTSSIDKLSPSCMNDVLYIQSITPLLASLLNAVSLRLRHLLAFLISWLGLGEFLAQVTFRLFNKGFCKPAALSKATAAGAAGKEGTDNGDGSSGANGNEEGGCTSLNAEGVDTSGAKDVSKEVQSQEQIEGTASQQQSRGKDSNEPPPEADDNGIEMPDDFYGALDSGSGRDEKDHDKDDGQDQSEDDLQGVDERMGEAGDQPDELNQEMWASDDEEEEEAEKRENVDLDESGVQDRVRSKSKSSKSTAVNEKPDDKSAESDVQDQEEEEGEINETCEDTTTGAKEKNSPSVASANKSETVAGSEDKYEQKDEKEKEMADVMKEDEIRLAVKEAELMESELNDGEEEGTDEDSMDKFGENMSLEPNPEDFEDMDGEEIDLNAQSMEVGEEAKEEGGSGEMEMDGDAEPDKINPPDDQMISNYNPGAGDLNTGNASLDILDEPEAAKEGTQDKEGQQQSQARGSGKETGDFLTGMPSTPNRENTTEPPTSRRKQQGPRPMSDQRTTILGDKKNQQHLRQPEILEASTSESTQEPEADGEGEVDAVQHVVDENASAPFTALDSATDAQQKEQQEENVGISDNTDEKGENPGIDPNQLQSMPEEKMGEALVESEPQTSASNKASIQDRDADNANSAGSEVPTLPKLDMELIATQGAQRPSNSTFNTILPPSTLSNMPSQGLQPLPPPYIRRQYVNSEEERELVASAALNWRDCVARSSGFSVQLCEALRLVLEPTRASRMRGDFRTGKRLNMRKIIPYLASQFRKDKIWMRRTQPNQRDYRILIAVDNSSSMADNLCKHMTFEALATVINALNLLEAGKIGVCRLVICFPKFSACLFYLDFKKSN</sequence>
<dbReference type="PANTHER" id="PTHR48103">
    <property type="entry name" value="MIDASIN-RELATED"/>
    <property type="match status" value="1"/>
</dbReference>
<accession>A0A158QCU3</accession>
<dbReference type="Pfam" id="PF17867">
    <property type="entry name" value="AAA_lid_7"/>
    <property type="match status" value="2"/>
</dbReference>
<feature type="region of interest" description="Disordered" evidence="10">
    <location>
        <begin position="1"/>
        <end position="24"/>
    </location>
</feature>
<dbReference type="InterPro" id="IPR011704">
    <property type="entry name" value="ATPase_dyneun-rel_AAA"/>
</dbReference>
<feature type="region of interest" description="Disordered" evidence="10">
    <location>
        <begin position="4283"/>
        <end position="4844"/>
    </location>
</feature>
<feature type="compositionally biased region" description="Acidic residues" evidence="10">
    <location>
        <begin position="4466"/>
        <end position="4482"/>
    </location>
</feature>
<evidence type="ECO:0000256" key="2">
    <source>
        <dbReference type="ARBA" id="ARBA00004642"/>
    </source>
</evidence>
<dbReference type="InterPro" id="IPR041190">
    <property type="entry name" value="Midasin_AAA_lid_5"/>
</dbReference>
<dbReference type="Pfam" id="PF07728">
    <property type="entry name" value="AAA_5"/>
    <property type="match status" value="6"/>
</dbReference>
<feature type="compositionally biased region" description="Basic and acidic residues" evidence="10">
    <location>
        <begin position="4712"/>
        <end position="4724"/>
    </location>
</feature>
<feature type="compositionally biased region" description="Acidic residues" evidence="10">
    <location>
        <begin position="4386"/>
        <end position="4395"/>
    </location>
</feature>
<feature type="compositionally biased region" description="Basic and acidic residues" evidence="10">
    <location>
        <begin position="4647"/>
        <end position="4658"/>
    </location>
</feature>
<dbReference type="InterPro" id="IPR027417">
    <property type="entry name" value="P-loop_NTPase"/>
</dbReference>
<evidence type="ECO:0000256" key="5">
    <source>
        <dbReference type="ARBA" id="ARBA00022741"/>
    </source>
</evidence>
<evidence type="ECO:0000313" key="14">
    <source>
        <dbReference type="WBParaSite" id="HDID_0000195701-mRNA-1"/>
    </source>
</evidence>